<gene>
    <name evidence="3" type="ORF">HFP15_02800</name>
</gene>
<evidence type="ECO:0000313" key="3">
    <source>
        <dbReference type="EMBL" id="NKQ51806.1"/>
    </source>
</evidence>
<comment type="caution">
    <text evidence="3">The sequence shown here is derived from an EMBL/GenBank/DDBJ whole genome shotgun (WGS) entry which is preliminary data.</text>
</comment>
<dbReference type="InterPro" id="IPR029479">
    <property type="entry name" value="Nitroreductase"/>
</dbReference>
<proteinExistence type="predicted"/>
<dbReference type="InterPro" id="IPR050627">
    <property type="entry name" value="Nitroreductase/BluB"/>
</dbReference>
<sequence>MERGLPDTPTVEAAIALAVRAPSLHNSQPWRWRVGDRTVQLYADRGRLLPETDPQGRELLLSCGTALHHLRVGFAALGWRAEVHRLPNPADPDHLAAIELHRHEPTGEEIELAAAIPRRRSDRRRHSSWPVPEGHVRLMAERAAAEGIFLSATEGSARYHLWRAMVEAARQHEHDPAYQAELSAWSGRHAAPDGVPSTSVPAPDATPGALPDRPFADPELAQPAGAEGEEDETMLLILGTTSDDRMSQLRAGEATSAVLLTATALGLASCPLTEPLEITGTRETLRTRVTGGSYPQMVLRIGWAPVNADPLLATPRRALTDVLAPLAPSLGS</sequence>
<dbReference type="EMBL" id="JAAXLS010000001">
    <property type="protein sequence ID" value="NKQ51806.1"/>
    <property type="molecule type" value="Genomic_DNA"/>
</dbReference>
<protein>
    <submittedName>
        <fullName evidence="3">NAD(P)H nitroreductase</fullName>
    </submittedName>
</protein>
<evidence type="ECO:0000313" key="4">
    <source>
        <dbReference type="Proteomes" id="UP000715441"/>
    </source>
</evidence>
<dbReference type="PANTHER" id="PTHR23026">
    <property type="entry name" value="NADPH NITROREDUCTASE"/>
    <property type="match status" value="1"/>
</dbReference>
<dbReference type="NCBIfam" id="NF047509">
    <property type="entry name" value="Rv3131_FMN_oxido"/>
    <property type="match status" value="1"/>
</dbReference>
<dbReference type="Gene3D" id="3.40.109.10">
    <property type="entry name" value="NADH Oxidase"/>
    <property type="match status" value="1"/>
</dbReference>
<feature type="region of interest" description="Disordered" evidence="1">
    <location>
        <begin position="187"/>
        <end position="230"/>
    </location>
</feature>
<name>A0ABX1IX87_9PSEU</name>
<dbReference type="InterPro" id="IPR000415">
    <property type="entry name" value="Nitroreductase-like"/>
</dbReference>
<dbReference type="SUPFAM" id="SSF55469">
    <property type="entry name" value="FMN-dependent nitroreductase-like"/>
    <property type="match status" value="1"/>
</dbReference>
<keyword evidence="4" id="KW-1185">Reference proteome</keyword>
<evidence type="ECO:0000256" key="1">
    <source>
        <dbReference type="SAM" id="MobiDB-lite"/>
    </source>
</evidence>
<evidence type="ECO:0000259" key="2">
    <source>
        <dbReference type="Pfam" id="PF00881"/>
    </source>
</evidence>
<feature type="domain" description="Nitroreductase" evidence="2">
    <location>
        <begin position="118"/>
        <end position="303"/>
    </location>
</feature>
<dbReference type="PANTHER" id="PTHR23026:SF123">
    <property type="entry name" value="NAD(P)H NITROREDUCTASE RV3131-RELATED"/>
    <property type="match status" value="1"/>
</dbReference>
<dbReference type="RefSeq" id="WP_168510983.1">
    <property type="nucleotide sequence ID" value="NZ_JAAXLS010000001.1"/>
</dbReference>
<dbReference type="Pfam" id="PF00881">
    <property type="entry name" value="Nitroreductase"/>
    <property type="match status" value="1"/>
</dbReference>
<reference evidence="3 4" key="1">
    <citation type="submission" date="2020-04" db="EMBL/GenBank/DDBJ databases">
        <title>Novel species.</title>
        <authorList>
            <person name="Teo W.F.A."/>
            <person name="Lipun K."/>
            <person name="Srisuk N."/>
            <person name="Duangmal K."/>
        </authorList>
    </citation>
    <scope>NUCLEOTIDE SEQUENCE [LARGE SCALE GENOMIC DNA]</scope>
    <source>
        <strain evidence="3 4">K13G38</strain>
    </source>
</reference>
<dbReference type="Proteomes" id="UP000715441">
    <property type="component" value="Unassembled WGS sequence"/>
</dbReference>
<accession>A0ABX1IX87</accession>
<organism evidence="3 4">
    <name type="scientific">Amycolatopsis acididurans</name>
    <dbReference type="NCBI Taxonomy" id="2724524"/>
    <lineage>
        <taxon>Bacteria</taxon>
        <taxon>Bacillati</taxon>
        <taxon>Actinomycetota</taxon>
        <taxon>Actinomycetes</taxon>
        <taxon>Pseudonocardiales</taxon>
        <taxon>Pseudonocardiaceae</taxon>
        <taxon>Amycolatopsis</taxon>
    </lineage>
</organism>